<accession>A0A1W1WP62</accession>
<reference evidence="2" key="1">
    <citation type="submission" date="2017-04" db="EMBL/GenBank/DDBJ databases">
        <authorList>
            <person name="Varghese N."/>
            <person name="Submissions S."/>
        </authorList>
    </citation>
    <scope>NUCLEOTIDE SEQUENCE [LARGE SCALE GENOMIC DNA]</scope>
    <source>
        <strain evidence="2">DSM 9293</strain>
    </source>
</reference>
<dbReference type="Proteomes" id="UP000192660">
    <property type="component" value="Unassembled WGS sequence"/>
</dbReference>
<evidence type="ECO:0000313" key="1">
    <source>
        <dbReference type="EMBL" id="SMC08005.1"/>
    </source>
</evidence>
<sequence length="159" mass="18057">MESGFPPHTRGWTSTLDELPDNLRLGATLRLWQQHIAPQLPPHVFPATLQSLILLADRLPWAVEQADRARAYRFITAPVSEDILPYWQDVITRNTLLKPPPPHPQTQCVTAEDLRRAEQALHAADLYVWLARHQLLLSRSAQWYTVHKALCGISAIGFS</sequence>
<protein>
    <submittedName>
        <fullName evidence="1">Uncharacterized protein</fullName>
    </submittedName>
</protein>
<dbReference type="AlphaFoldDB" id="A0A1W1WP62"/>
<keyword evidence="2" id="KW-1185">Reference proteome</keyword>
<proteinExistence type="predicted"/>
<dbReference type="EMBL" id="FWWY01000002">
    <property type="protein sequence ID" value="SMC08005.1"/>
    <property type="molecule type" value="Genomic_DNA"/>
</dbReference>
<organism evidence="1 2">
    <name type="scientific">Sulfobacillus thermosulfidooxidans (strain DSM 9293 / VKM B-1269 / AT-1)</name>
    <dbReference type="NCBI Taxonomy" id="929705"/>
    <lineage>
        <taxon>Bacteria</taxon>
        <taxon>Bacillati</taxon>
        <taxon>Bacillota</taxon>
        <taxon>Clostridia</taxon>
        <taxon>Eubacteriales</taxon>
        <taxon>Clostridiales Family XVII. Incertae Sedis</taxon>
        <taxon>Sulfobacillus</taxon>
    </lineage>
</organism>
<evidence type="ECO:0000313" key="2">
    <source>
        <dbReference type="Proteomes" id="UP000192660"/>
    </source>
</evidence>
<gene>
    <name evidence="1" type="ORF">SAMN00768000_3588</name>
</gene>
<name>A0A1W1WP62_SULTA</name>